<accession>A0A382N3T2</accession>
<name>A0A382N3T2_9ZZZZ</name>
<organism evidence="1">
    <name type="scientific">marine metagenome</name>
    <dbReference type="NCBI Taxonomy" id="408172"/>
    <lineage>
        <taxon>unclassified sequences</taxon>
        <taxon>metagenomes</taxon>
        <taxon>ecological metagenomes</taxon>
    </lineage>
</organism>
<protein>
    <submittedName>
        <fullName evidence="1">Uncharacterized protein</fullName>
    </submittedName>
</protein>
<dbReference type="EMBL" id="UINC01097808">
    <property type="protein sequence ID" value="SVC55829.1"/>
    <property type="molecule type" value="Genomic_DNA"/>
</dbReference>
<sequence length="60" mass="6389">MLPSCVVILLGAGVLWTATDGFRSFTEEGARRLSAVETQPTIPALVLEDMNGEELSLGPE</sequence>
<evidence type="ECO:0000313" key="1">
    <source>
        <dbReference type="EMBL" id="SVC55829.1"/>
    </source>
</evidence>
<reference evidence="1" key="1">
    <citation type="submission" date="2018-05" db="EMBL/GenBank/DDBJ databases">
        <authorList>
            <person name="Lanie J.A."/>
            <person name="Ng W.-L."/>
            <person name="Kazmierczak K.M."/>
            <person name="Andrzejewski T.M."/>
            <person name="Davidsen T.M."/>
            <person name="Wayne K.J."/>
            <person name="Tettelin H."/>
            <person name="Glass J.I."/>
            <person name="Rusch D."/>
            <person name="Podicherti R."/>
            <person name="Tsui H.-C.T."/>
            <person name="Winkler M.E."/>
        </authorList>
    </citation>
    <scope>NUCLEOTIDE SEQUENCE</scope>
</reference>
<gene>
    <name evidence="1" type="ORF">METZ01_LOCUS308683</name>
</gene>
<feature type="non-terminal residue" evidence="1">
    <location>
        <position position="60"/>
    </location>
</feature>
<proteinExistence type="predicted"/>
<dbReference type="AlphaFoldDB" id="A0A382N3T2"/>